<dbReference type="PANTHER" id="PTHR43233:SF1">
    <property type="entry name" value="FAMILY N-ACETYLTRANSFERASE, PUTATIVE (AFU_ORTHOLOGUE AFUA_6G03350)-RELATED"/>
    <property type="match status" value="1"/>
</dbReference>
<dbReference type="Pfam" id="PF00583">
    <property type="entry name" value="Acetyltransf_1"/>
    <property type="match status" value="1"/>
</dbReference>
<reference evidence="2 3" key="1">
    <citation type="journal article" date="2014" name="Int. J. Syst. Evol. Microbiol.">
        <title>Phylogenomics and the dynamic genome evolution of the genus Streptococcus.</title>
        <authorList>
            <consortium name="The Broad Institute Genome Sequencing Platform"/>
            <person name="Richards V.P."/>
            <person name="Palmer S.R."/>
            <person name="Pavinski Bitar P.D."/>
            <person name="Qin X."/>
            <person name="Weinstock G.M."/>
            <person name="Highlander S.K."/>
            <person name="Town C.D."/>
            <person name="Burne R.A."/>
            <person name="Stanhope M.J."/>
        </authorList>
    </citation>
    <scope>NUCLEOTIDE SEQUENCE [LARGE SCALE GENOMIC DNA]</scope>
    <source>
        <strain evidence="2 3">707-05</strain>
    </source>
</reference>
<dbReference type="AlphaFoldDB" id="G5K3K6"/>
<sequence length="134" mass="15602">MEFKLFGSEELDAVKALYKEMFWTSYLSDGMSLERAFDKSLYCLGAFDRGQLVAFVRCLGDGEHLVFIQDLIVAKSYHRQGIGGHLLQAVFDHFQQVRRIQLVTDLNDQRSNAFYQHFNMKSLDQGEMIAYFRE</sequence>
<organism evidence="2 3">
    <name type="scientific">Streptococcus ictaluri 707-05</name>
    <dbReference type="NCBI Taxonomy" id="764299"/>
    <lineage>
        <taxon>Bacteria</taxon>
        <taxon>Bacillati</taxon>
        <taxon>Bacillota</taxon>
        <taxon>Bacilli</taxon>
        <taxon>Lactobacillales</taxon>
        <taxon>Streptococcaceae</taxon>
        <taxon>Streptococcus</taxon>
    </lineage>
</organism>
<dbReference type="Gene3D" id="3.40.630.30">
    <property type="match status" value="1"/>
</dbReference>
<accession>G5K3K6</accession>
<keyword evidence="3" id="KW-1185">Reference proteome</keyword>
<dbReference type="RefSeq" id="WP_008089071.1">
    <property type="nucleotide sequence ID" value="NZ_AEUX02000006.1"/>
</dbReference>
<gene>
    <name evidence="2" type="ORF">STRIC_1376</name>
</gene>
<dbReference type="eggNOG" id="COG0456">
    <property type="taxonomic scope" value="Bacteria"/>
</dbReference>
<evidence type="ECO:0000259" key="1">
    <source>
        <dbReference type="PROSITE" id="PS51186"/>
    </source>
</evidence>
<name>G5K3K6_9STRE</name>
<dbReference type="CDD" id="cd04301">
    <property type="entry name" value="NAT_SF"/>
    <property type="match status" value="1"/>
</dbReference>
<dbReference type="EMBL" id="AEUX02000006">
    <property type="protein sequence ID" value="EHI69618.1"/>
    <property type="molecule type" value="Genomic_DNA"/>
</dbReference>
<feature type="domain" description="N-acetyltransferase" evidence="1">
    <location>
        <begin position="1"/>
        <end position="134"/>
    </location>
</feature>
<dbReference type="InterPro" id="IPR016181">
    <property type="entry name" value="Acyl_CoA_acyltransferase"/>
</dbReference>
<evidence type="ECO:0000313" key="2">
    <source>
        <dbReference type="EMBL" id="EHI69618.1"/>
    </source>
</evidence>
<dbReference type="PANTHER" id="PTHR43233">
    <property type="entry name" value="FAMILY N-ACETYLTRANSFERASE, PUTATIVE (AFU_ORTHOLOGUE AFUA_6G03350)-RELATED"/>
    <property type="match status" value="1"/>
</dbReference>
<evidence type="ECO:0000313" key="3">
    <source>
        <dbReference type="Proteomes" id="UP000003330"/>
    </source>
</evidence>
<dbReference type="STRING" id="764299.STRIC_1376"/>
<dbReference type="InterPro" id="IPR053144">
    <property type="entry name" value="Acetyltransferase_Butenolide"/>
</dbReference>
<dbReference type="OrthoDB" id="9775804at2"/>
<dbReference type="PROSITE" id="PS51186">
    <property type="entry name" value="GNAT"/>
    <property type="match status" value="1"/>
</dbReference>
<dbReference type="InterPro" id="IPR000182">
    <property type="entry name" value="GNAT_dom"/>
</dbReference>
<dbReference type="SUPFAM" id="SSF55729">
    <property type="entry name" value="Acyl-CoA N-acyltransferases (Nat)"/>
    <property type="match status" value="1"/>
</dbReference>
<protein>
    <submittedName>
        <fullName evidence="2">Acetyltransferase, GNAT family</fullName>
    </submittedName>
</protein>
<dbReference type="Proteomes" id="UP000003330">
    <property type="component" value="Unassembled WGS sequence"/>
</dbReference>
<comment type="caution">
    <text evidence="2">The sequence shown here is derived from an EMBL/GenBank/DDBJ whole genome shotgun (WGS) entry which is preliminary data.</text>
</comment>
<proteinExistence type="predicted"/>
<dbReference type="GO" id="GO:0016747">
    <property type="term" value="F:acyltransferase activity, transferring groups other than amino-acyl groups"/>
    <property type="evidence" value="ECO:0007669"/>
    <property type="project" value="InterPro"/>
</dbReference>